<feature type="transmembrane region" description="Helical" evidence="8">
    <location>
        <begin position="147"/>
        <end position="165"/>
    </location>
</feature>
<dbReference type="PANTHER" id="PTHR43302:SF5">
    <property type="entry name" value="TRANSPORTER ARSB-RELATED"/>
    <property type="match status" value="1"/>
</dbReference>
<proteinExistence type="inferred from homology"/>
<dbReference type="GO" id="GO:0015105">
    <property type="term" value="F:arsenite transmembrane transporter activity"/>
    <property type="evidence" value="ECO:0007669"/>
    <property type="project" value="InterPro"/>
</dbReference>
<feature type="domain" description="Citrate transporter-like" evidence="9">
    <location>
        <begin position="32"/>
        <end position="351"/>
    </location>
</feature>
<dbReference type="PRINTS" id="PR00758">
    <property type="entry name" value="ARSENICPUMP"/>
</dbReference>
<dbReference type="EMBL" id="DTMF01000306">
    <property type="protein sequence ID" value="HGF35190.1"/>
    <property type="molecule type" value="Genomic_DNA"/>
</dbReference>
<feature type="transmembrane region" description="Helical" evidence="8">
    <location>
        <begin position="239"/>
        <end position="267"/>
    </location>
</feature>
<feature type="transmembrane region" description="Helical" evidence="8">
    <location>
        <begin position="71"/>
        <end position="95"/>
    </location>
</feature>
<keyword evidence="4" id="KW-1003">Cell membrane</keyword>
<keyword evidence="7 8" id="KW-0472">Membrane</keyword>
<feature type="transmembrane region" description="Helical" evidence="8">
    <location>
        <begin position="13"/>
        <end position="30"/>
    </location>
</feature>
<feature type="transmembrane region" description="Helical" evidence="8">
    <location>
        <begin position="356"/>
        <end position="377"/>
    </location>
</feature>
<evidence type="ECO:0000256" key="1">
    <source>
        <dbReference type="ARBA" id="ARBA00004651"/>
    </source>
</evidence>
<evidence type="ECO:0000256" key="2">
    <source>
        <dbReference type="ARBA" id="ARBA00009843"/>
    </source>
</evidence>
<sequence>MKPGTAWNPDEEPLNPAIFIFLITYVLVSLGENSPRKLDRPTATLIGAALMVVSGALSRSEARSAIDFSTLAVLFGLMVLLTIFMQSGFPAWLAFQVLRRCRGPRHLLAIVVFSAGIGAALMLNDTVCLLGTPLLLQVTVQAGLPPIPYLLALATSANIGSVMTLTGNPQNIIIGHASLWTWTGFALRMIPLGLVSLAANCLILMVIYRSSLRPAAVQWSPPELSIPVQRDLAFKSVCVYTGLIVAFLSGAPLDVTCVSAAVLLLVWANRPPRDALEKVDWSLLLFFAGLFVVVQGFVKAETYLLERWIQELGLEVQPKTIALFSIASVAGSNLFSNVPLVIIFSHWVKQMRDPPFVWLLLALTSTFAGNLTLFGSVANIIVAQGAQDKVTLRFRDFLLAGVPVTLVTTILGVLLLWAFWRWGWV</sequence>
<protein>
    <submittedName>
        <fullName evidence="10">Anion transporter</fullName>
    </submittedName>
</protein>
<gene>
    <name evidence="10" type="ORF">ENW96_12565</name>
</gene>
<comment type="caution">
    <text evidence="10">The sequence shown here is derived from an EMBL/GenBank/DDBJ whole genome shotgun (WGS) entry which is preliminary data.</text>
</comment>
<dbReference type="AlphaFoldDB" id="A0A7C3Z9Z7"/>
<keyword evidence="5 8" id="KW-0812">Transmembrane</keyword>
<evidence type="ECO:0000313" key="10">
    <source>
        <dbReference type="EMBL" id="HGF35190.1"/>
    </source>
</evidence>
<evidence type="ECO:0000256" key="8">
    <source>
        <dbReference type="SAM" id="Phobius"/>
    </source>
</evidence>
<comment type="subcellular location">
    <subcellularLocation>
        <location evidence="1">Cell membrane</location>
        <topology evidence="1">Multi-pass membrane protein</topology>
    </subcellularLocation>
</comment>
<keyword evidence="6 8" id="KW-1133">Transmembrane helix</keyword>
<feature type="transmembrane region" description="Helical" evidence="8">
    <location>
        <begin position="185"/>
        <end position="208"/>
    </location>
</feature>
<evidence type="ECO:0000259" key="9">
    <source>
        <dbReference type="Pfam" id="PF03600"/>
    </source>
</evidence>
<accession>A0A7C3Z9Z7</accession>
<dbReference type="Pfam" id="PF03600">
    <property type="entry name" value="CitMHS"/>
    <property type="match status" value="1"/>
</dbReference>
<evidence type="ECO:0000256" key="5">
    <source>
        <dbReference type="ARBA" id="ARBA00022692"/>
    </source>
</evidence>
<dbReference type="GO" id="GO:0005886">
    <property type="term" value="C:plasma membrane"/>
    <property type="evidence" value="ECO:0007669"/>
    <property type="project" value="UniProtKB-SubCell"/>
</dbReference>
<comment type="similarity">
    <text evidence="2">Belongs to the CitM (TC 2.A.11) transporter family.</text>
</comment>
<name>A0A7C3Z9Z7_9BACT</name>
<dbReference type="InterPro" id="IPR000802">
    <property type="entry name" value="Arsenical_pump_ArsB"/>
</dbReference>
<dbReference type="PANTHER" id="PTHR43302">
    <property type="entry name" value="TRANSPORTER ARSB-RELATED"/>
    <property type="match status" value="1"/>
</dbReference>
<feature type="transmembrane region" description="Helical" evidence="8">
    <location>
        <begin position="321"/>
        <end position="344"/>
    </location>
</feature>
<organism evidence="10">
    <name type="scientific">Desulfobacca acetoxidans</name>
    <dbReference type="NCBI Taxonomy" id="60893"/>
    <lineage>
        <taxon>Bacteria</taxon>
        <taxon>Pseudomonadati</taxon>
        <taxon>Thermodesulfobacteriota</taxon>
        <taxon>Desulfobaccia</taxon>
        <taxon>Desulfobaccales</taxon>
        <taxon>Desulfobaccaceae</taxon>
        <taxon>Desulfobacca</taxon>
    </lineage>
</organism>
<evidence type="ECO:0000256" key="3">
    <source>
        <dbReference type="ARBA" id="ARBA00022448"/>
    </source>
</evidence>
<feature type="transmembrane region" description="Helical" evidence="8">
    <location>
        <begin position="397"/>
        <end position="420"/>
    </location>
</feature>
<feature type="transmembrane region" description="Helical" evidence="8">
    <location>
        <begin position="279"/>
        <end position="298"/>
    </location>
</feature>
<evidence type="ECO:0000256" key="6">
    <source>
        <dbReference type="ARBA" id="ARBA00022989"/>
    </source>
</evidence>
<reference evidence="10" key="1">
    <citation type="journal article" date="2020" name="mSystems">
        <title>Genome- and Community-Level Interaction Insights into Carbon Utilization and Element Cycling Functions of Hydrothermarchaeota in Hydrothermal Sediment.</title>
        <authorList>
            <person name="Zhou Z."/>
            <person name="Liu Y."/>
            <person name="Xu W."/>
            <person name="Pan J."/>
            <person name="Luo Z.H."/>
            <person name="Li M."/>
        </authorList>
    </citation>
    <scope>NUCLEOTIDE SEQUENCE [LARGE SCALE GENOMIC DNA]</scope>
    <source>
        <strain evidence="10">SpSt-897</strain>
    </source>
</reference>
<keyword evidence="3" id="KW-0813">Transport</keyword>
<feature type="transmembrane region" description="Helical" evidence="8">
    <location>
        <begin position="42"/>
        <end position="59"/>
    </location>
</feature>
<dbReference type="InterPro" id="IPR004680">
    <property type="entry name" value="Cit_transptr-like_dom"/>
</dbReference>
<evidence type="ECO:0000256" key="4">
    <source>
        <dbReference type="ARBA" id="ARBA00022475"/>
    </source>
</evidence>
<dbReference type="CDD" id="cd01117">
    <property type="entry name" value="YbiR_permease"/>
    <property type="match status" value="1"/>
</dbReference>
<evidence type="ECO:0000256" key="7">
    <source>
        <dbReference type="ARBA" id="ARBA00023136"/>
    </source>
</evidence>
<feature type="transmembrane region" description="Helical" evidence="8">
    <location>
        <begin position="107"/>
        <end position="135"/>
    </location>
</feature>